<dbReference type="Proteomes" id="UP000712600">
    <property type="component" value="Unassembled WGS sequence"/>
</dbReference>
<sequence length="75" mass="8880">MNRSILVIEGINCNAEVRDREEDESREDENIEGRFRTLFSNNLLMQDDDTEAVLRKVMSFVEKRKVVRSKAKEYI</sequence>
<reference evidence="1" key="2">
    <citation type="submission" date="2019-12" db="EMBL/GenBank/DDBJ databases">
        <title>Genome sequencing and annotation of Brassica cretica.</title>
        <authorList>
            <person name="Studholme D.J."/>
            <person name="Sarris P.F."/>
        </authorList>
    </citation>
    <scope>NUCLEOTIDE SEQUENCE</scope>
    <source>
        <strain evidence="2">PFS-001/15</strain>
        <strain evidence="1">PFS-102/07</strain>
        <tissue evidence="1">Leaf</tissue>
    </source>
</reference>
<reference evidence="3" key="1">
    <citation type="submission" date="2019-12" db="EMBL/GenBank/DDBJ databases">
        <title>Genome sequencing and annotation of Brassica cretica.</title>
        <authorList>
            <person name="Studholme D.J."/>
            <person name="Sarris P."/>
        </authorList>
    </citation>
    <scope>NUCLEOTIDE SEQUENCE</scope>
    <source>
        <strain evidence="3">PFS-109/04</strain>
        <tissue evidence="3">Leaf</tissue>
    </source>
</reference>
<proteinExistence type="predicted"/>
<evidence type="ECO:0000313" key="1">
    <source>
        <dbReference type="EMBL" id="KAF2549681.1"/>
    </source>
</evidence>
<dbReference type="OrthoDB" id="10542566at2759"/>
<organism evidence="1">
    <name type="scientific">Brassica cretica</name>
    <name type="common">Mustard</name>
    <dbReference type="NCBI Taxonomy" id="69181"/>
    <lineage>
        <taxon>Eukaryota</taxon>
        <taxon>Viridiplantae</taxon>
        <taxon>Streptophyta</taxon>
        <taxon>Embryophyta</taxon>
        <taxon>Tracheophyta</taxon>
        <taxon>Spermatophyta</taxon>
        <taxon>Magnoliopsida</taxon>
        <taxon>eudicotyledons</taxon>
        <taxon>Gunneridae</taxon>
        <taxon>Pentapetalae</taxon>
        <taxon>rosids</taxon>
        <taxon>malvids</taxon>
        <taxon>Brassicales</taxon>
        <taxon>Brassicaceae</taxon>
        <taxon>Brassiceae</taxon>
        <taxon>Brassica</taxon>
    </lineage>
</organism>
<accession>A0A8S9GSW8</accession>
<name>A0A8S9GSW8_BRACR</name>
<gene>
    <name evidence="2" type="ORF">F2Q68_00015798</name>
    <name evidence="3" type="ORF">F2Q69_00029615</name>
    <name evidence="1" type="ORF">F2Q70_00022009</name>
</gene>
<dbReference type="EMBL" id="QGKX02000088">
    <property type="protein sequence ID" value="KAF3587713.1"/>
    <property type="molecule type" value="Genomic_DNA"/>
</dbReference>
<dbReference type="EMBL" id="QGKY02001925">
    <property type="protein sequence ID" value="KAF2549681.1"/>
    <property type="molecule type" value="Genomic_DNA"/>
</dbReference>
<dbReference type="EMBL" id="QGKW02001940">
    <property type="protein sequence ID" value="KAF2555937.1"/>
    <property type="molecule type" value="Genomic_DNA"/>
</dbReference>
<dbReference type="Proteomes" id="UP000712281">
    <property type="component" value="Unassembled WGS sequence"/>
</dbReference>
<comment type="caution">
    <text evidence="1">The sequence shown here is derived from an EMBL/GenBank/DDBJ whole genome shotgun (WGS) entry which is preliminary data.</text>
</comment>
<dbReference type="AlphaFoldDB" id="A0A8S9GSW8"/>
<evidence type="ECO:0000313" key="2">
    <source>
        <dbReference type="EMBL" id="KAF2555937.1"/>
    </source>
</evidence>
<protein>
    <submittedName>
        <fullName evidence="1">Uncharacterized protein</fullName>
    </submittedName>
</protein>
<evidence type="ECO:0000313" key="3">
    <source>
        <dbReference type="EMBL" id="KAF3587713.1"/>
    </source>
</evidence>